<reference evidence="1 2" key="1">
    <citation type="journal article" date="2015" name="Nature">
        <title>rRNA introns, odd ribosomes, and small enigmatic genomes across a large radiation of phyla.</title>
        <authorList>
            <person name="Brown C.T."/>
            <person name="Hug L.A."/>
            <person name="Thomas B.C."/>
            <person name="Sharon I."/>
            <person name="Castelle C.J."/>
            <person name="Singh A."/>
            <person name="Wilkins M.J."/>
            <person name="Williams K.H."/>
            <person name="Banfield J.F."/>
        </authorList>
    </citation>
    <scope>NUCLEOTIDE SEQUENCE [LARGE SCALE GENOMIC DNA]</scope>
</reference>
<sequence>MKKKLIYSLLFLFSTASVVLAVYLSFNKPEPEVKSLQSINLLTKPVSIYGNKSLATYEETIPDISLINKNAFQLTLDLYGLCLLKGDAGSISIDQGTTKSGIIIADYVKNCHDGLQTLTLPFAEIPGFDFSKPIKKIFISVWYPADFRIDIKQIIAISLDEDVLGRQLYPSVPEGKNTFENIPLRPFPYARQSMD</sequence>
<name>A0A0G1DFN1_9BACT</name>
<dbReference type="EMBL" id="LCFP01000010">
    <property type="protein sequence ID" value="KKS96417.1"/>
    <property type="molecule type" value="Genomic_DNA"/>
</dbReference>
<gene>
    <name evidence="1" type="ORF">UV73_C0010G0002</name>
</gene>
<dbReference type="AlphaFoldDB" id="A0A0G1DFN1"/>
<accession>A0A0G1DFN1</accession>
<evidence type="ECO:0000313" key="2">
    <source>
        <dbReference type="Proteomes" id="UP000034894"/>
    </source>
</evidence>
<evidence type="ECO:0000313" key="1">
    <source>
        <dbReference type="EMBL" id="KKS96417.1"/>
    </source>
</evidence>
<proteinExistence type="predicted"/>
<comment type="caution">
    <text evidence="1">The sequence shown here is derived from an EMBL/GenBank/DDBJ whole genome shotgun (WGS) entry which is preliminary data.</text>
</comment>
<dbReference type="Proteomes" id="UP000034894">
    <property type="component" value="Unassembled WGS sequence"/>
</dbReference>
<protein>
    <submittedName>
        <fullName evidence="1">Uncharacterized protein</fullName>
    </submittedName>
</protein>
<dbReference type="STRING" id="1618443.UV73_C0010G0002"/>
<organism evidence="1 2">
    <name type="scientific">Candidatus Gottesmanbacteria bacterium GW2011_GWA2_43_14</name>
    <dbReference type="NCBI Taxonomy" id="1618443"/>
    <lineage>
        <taxon>Bacteria</taxon>
        <taxon>Candidatus Gottesmaniibacteriota</taxon>
    </lineage>
</organism>